<evidence type="ECO:0000256" key="1">
    <source>
        <dbReference type="ARBA" id="ARBA00022553"/>
    </source>
</evidence>
<gene>
    <name evidence="6" type="ORF">BO97DRAFT_396405</name>
</gene>
<dbReference type="InterPro" id="IPR011006">
    <property type="entry name" value="CheY-like_superfamily"/>
</dbReference>
<dbReference type="GO" id="GO:0000160">
    <property type="term" value="P:phosphorelay signal transduction system"/>
    <property type="evidence" value="ECO:0007669"/>
    <property type="project" value="InterPro"/>
</dbReference>
<protein>
    <recommendedName>
        <fullName evidence="3">Stress response regulator protein 1</fullName>
    </recommendedName>
</protein>
<feature type="domain" description="Response regulatory" evidence="5">
    <location>
        <begin position="2"/>
        <end position="126"/>
    </location>
</feature>
<name>A0A395HN88_ASPHC</name>
<dbReference type="VEuPathDB" id="FungiDB:BO97DRAFT_396405"/>
<dbReference type="PANTHER" id="PTHR44591:SF3">
    <property type="entry name" value="RESPONSE REGULATORY DOMAIN-CONTAINING PROTEIN"/>
    <property type="match status" value="1"/>
</dbReference>
<dbReference type="InterPro" id="IPR001789">
    <property type="entry name" value="Sig_transdc_resp-reg_receiver"/>
</dbReference>
<accession>A0A395HN88</accession>
<dbReference type="OrthoDB" id="60033at2759"/>
<evidence type="ECO:0000313" key="7">
    <source>
        <dbReference type="Proteomes" id="UP000248961"/>
    </source>
</evidence>
<dbReference type="CDD" id="cd17546">
    <property type="entry name" value="REC_hyHK_CKI1_RcsC-like"/>
    <property type="match status" value="1"/>
</dbReference>
<dbReference type="InterPro" id="IPR050595">
    <property type="entry name" value="Bact_response_regulator"/>
</dbReference>
<dbReference type="PROSITE" id="PS50110">
    <property type="entry name" value="RESPONSE_REGULATORY"/>
    <property type="match status" value="1"/>
</dbReference>
<organism evidence="6 7">
    <name type="scientific">Aspergillus homomorphus (strain CBS 101889)</name>
    <dbReference type="NCBI Taxonomy" id="1450537"/>
    <lineage>
        <taxon>Eukaryota</taxon>
        <taxon>Fungi</taxon>
        <taxon>Dikarya</taxon>
        <taxon>Ascomycota</taxon>
        <taxon>Pezizomycotina</taxon>
        <taxon>Eurotiomycetes</taxon>
        <taxon>Eurotiomycetidae</taxon>
        <taxon>Eurotiales</taxon>
        <taxon>Aspergillaceae</taxon>
        <taxon>Aspergillus</taxon>
        <taxon>Aspergillus subgen. Circumdati</taxon>
    </lineage>
</organism>
<dbReference type="SMART" id="SM00448">
    <property type="entry name" value="REC"/>
    <property type="match status" value="1"/>
</dbReference>
<dbReference type="RefSeq" id="XP_025548545.1">
    <property type="nucleotide sequence ID" value="XM_025694084.1"/>
</dbReference>
<proteinExistence type="predicted"/>
<dbReference type="SUPFAM" id="SSF52172">
    <property type="entry name" value="CheY-like"/>
    <property type="match status" value="1"/>
</dbReference>
<reference evidence="6 7" key="1">
    <citation type="submission" date="2018-02" db="EMBL/GenBank/DDBJ databases">
        <title>The genomes of Aspergillus section Nigri reveals drivers in fungal speciation.</title>
        <authorList>
            <consortium name="DOE Joint Genome Institute"/>
            <person name="Vesth T.C."/>
            <person name="Nybo J."/>
            <person name="Theobald S."/>
            <person name="Brandl J."/>
            <person name="Frisvad J.C."/>
            <person name="Nielsen K.F."/>
            <person name="Lyhne E.K."/>
            <person name="Kogle M.E."/>
            <person name="Kuo A."/>
            <person name="Riley R."/>
            <person name="Clum A."/>
            <person name="Nolan M."/>
            <person name="Lipzen A."/>
            <person name="Salamov A."/>
            <person name="Henrissat B."/>
            <person name="Wiebenga A."/>
            <person name="De vries R.P."/>
            <person name="Grigoriev I.V."/>
            <person name="Mortensen U.H."/>
            <person name="Andersen M.R."/>
            <person name="Baker S.E."/>
        </authorList>
    </citation>
    <scope>NUCLEOTIDE SEQUENCE [LARGE SCALE GENOMIC DNA]</scope>
    <source>
        <strain evidence="6 7">CBS 101889</strain>
    </source>
</reference>
<keyword evidence="1" id="KW-0597">Phosphoprotein</keyword>
<dbReference type="PANTHER" id="PTHR44591">
    <property type="entry name" value="STRESS RESPONSE REGULATOR PROTEIN 1"/>
    <property type="match status" value="1"/>
</dbReference>
<keyword evidence="7" id="KW-1185">Reference proteome</keyword>
<dbReference type="EMBL" id="KZ824304">
    <property type="protein sequence ID" value="RAL09391.1"/>
    <property type="molecule type" value="Genomic_DNA"/>
</dbReference>
<evidence type="ECO:0000256" key="4">
    <source>
        <dbReference type="PROSITE-ProRule" id="PRU00169"/>
    </source>
</evidence>
<evidence type="ECO:0000256" key="2">
    <source>
        <dbReference type="ARBA" id="ARBA00037668"/>
    </source>
</evidence>
<dbReference type="AlphaFoldDB" id="A0A395HN88"/>
<dbReference type="Gene3D" id="3.40.50.2300">
    <property type="match status" value="1"/>
</dbReference>
<dbReference type="Proteomes" id="UP000248961">
    <property type="component" value="Unassembled WGS sequence"/>
</dbReference>
<sequence length="155" mass="17527">MQLLLVHDNLVTQKLFQRIGGRLECDVHVIGSGPAVLDYLAMAPTRPDIIFMKTSLPGISGYEVVRMIRTQPPFCNDPQLQMTPIIGLTASTVGTNLSRERASGYNDFLRSPLRINDVAKTIAHWSRRQIMGPTEVTPSQLKMWHRHHRGPRSRM</sequence>
<comment type="caution">
    <text evidence="4">Lacks conserved residue(s) required for the propagation of feature annotation.</text>
</comment>
<comment type="function">
    <text evidence="2">Required for stress adaptation, morphogenesis and virulence.</text>
</comment>
<evidence type="ECO:0000259" key="5">
    <source>
        <dbReference type="PROSITE" id="PS50110"/>
    </source>
</evidence>
<dbReference type="Pfam" id="PF00072">
    <property type="entry name" value="Response_reg"/>
    <property type="match status" value="1"/>
</dbReference>
<evidence type="ECO:0000256" key="3">
    <source>
        <dbReference type="ARBA" id="ARBA00040436"/>
    </source>
</evidence>
<evidence type="ECO:0000313" key="6">
    <source>
        <dbReference type="EMBL" id="RAL09391.1"/>
    </source>
</evidence>
<dbReference type="GeneID" id="37198373"/>
<dbReference type="STRING" id="1450537.A0A395HN88"/>